<dbReference type="Proteomes" id="UP001140172">
    <property type="component" value="Unassembled WGS sequence"/>
</dbReference>
<dbReference type="EMBL" id="JANBUM010000027">
    <property type="protein sequence ID" value="KAJ2787300.1"/>
    <property type="molecule type" value="Genomic_DNA"/>
</dbReference>
<dbReference type="InterPro" id="IPR006196">
    <property type="entry name" value="RNA-binding_domain_S1_IF1"/>
</dbReference>
<evidence type="ECO:0000259" key="3">
    <source>
        <dbReference type="PROSITE" id="PS50832"/>
    </source>
</evidence>
<dbReference type="PROSITE" id="PS50832">
    <property type="entry name" value="S1_IF1_TYPE"/>
    <property type="match status" value="1"/>
</dbReference>
<dbReference type="GO" id="GO:0003723">
    <property type="term" value="F:RNA binding"/>
    <property type="evidence" value="ECO:0007669"/>
    <property type="project" value="InterPro"/>
</dbReference>
<evidence type="ECO:0000313" key="4">
    <source>
        <dbReference type="EMBL" id="KAJ2787300.1"/>
    </source>
</evidence>
<keyword evidence="1" id="KW-0648">Protein biosynthesis</keyword>
<comment type="caution">
    <text evidence="4">The sequence shown here is derived from an EMBL/GenBank/DDBJ whole genome shotgun (WGS) entry which is preliminary data.</text>
</comment>
<feature type="compositionally biased region" description="Basic and acidic residues" evidence="2">
    <location>
        <begin position="153"/>
        <end position="164"/>
    </location>
</feature>
<dbReference type="Gene3D" id="2.40.50.140">
    <property type="entry name" value="Nucleic acid-binding proteins"/>
    <property type="match status" value="1"/>
</dbReference>
<proteinExistence type="inferred from homology"/>
<reference evidence="4" key="1">
    <citation type="submission" date="2022-07" db="EMBL/GenBank/DDBJ databases">
        <title>Phylogenomic reconstructions and comparative analyses of Kickxellomycotina fungi.</title>
        <authorList>
            <person name="Reynolds N.K."/>
            <person name="Stajich J.E."/>
            <person name="Barry K."/>
            <person name="Grigoriev I.V."/>
            <person name="Crous P."/>
            <person name="Smith M.E."/>
        </authorList>
    </citation>
    <scope>NUCLEOTIDE SEQUENCE</scope>
    <source>
        <strain evidence="4">BCRC 34489</strain>
    </source>
</reference>
<evidence type="ECO:0000256" key="1">
    <source>
        <dbReference type="PROSITE-ProRule" id="PRU00181"/>
    </source>
</evidence>
<accession>A0A9W8HQD4</accession>
<dbReference type="PANTHER" id="PTHR21668">
    <property type="entry name" value="EIF-1A"/>
    <property type="match status" value="1"/>
</dbReference>
<feature type="compositionally biased region" description="Basic residues" evidence="2">
    <location>
        <begin position="1"/>
        <end position="14"/>
    </location>
</feature>
<dbReference type="Pfam" id="PF01176">
    <property type="entry name" value="eIF-1a"/>
    <property type="match status" value="1"/>
</dbReference>
<feature type="compositionally biased region" description="Basic and acidic residues" evidence="2">
    <location>
        <begin position="15"/>
        <end position="25"/>
    </location>
</feature>
<dbReference type="HAMAP" id="MF_00216">
    <property type="entry name" value="aIF_1A"/>
    <property type="match status" value="1"/>
</dbReference>
<dbReference type="InterPro" id="IPR012340">
    <property type="entry name" value="NA-bd_OB-fold"/>
</dbReference>
<dbReference type="SMART" id="SM00652">
    <property type="entry name" value="eIF1a"/>
    <property type="match status" value="1"/>
</dbReference>
<feature type="region of interest" description="Disordered" evidence="2">
    <location>
        <begin position="119"/>
        <end position="164"/>
    </location>
</feature>
<evidence type="ECO:0000313" key="5">
    <source>
        <dbReference type="Proteomes" id="UP001140172"/>
    </source>
</evidence>
<sequence>MKNKGKGGKTRRRGKNDTEGDKRELTFKTEGQEYAYVTKMVGGSRLNAVSVKGENLLVHIRGSMRKKVWIVTGNLVLVSEREFEKPKEGAMRNVDLLVRYSDDEEAQLRKYGEIPDMRPKINEATTVDEADEDGIEFNADAESDDDDGPNSADAKHDDFNIDDI</sequence>
<organism evidence="4 5">
    <name type="scientific">Coemansia interrupta</name>
    <dbReference type="NCBI Taxonomy" id="1126814"/>
    <lineage>
        <taxon>Eukaryota</taxon>
        <taxon>Fungi</taxon>
        <taxon>Fungi incertae sedis</taxon>
        <taxon>Zoopagomycota</taxon>
        <taxon>Kickxellomycotina</taxon>
        <taxon>Kickxellomycetes</taxon>
        <taxon>Kickxellales</taxon>
        <taxon>Kickxellaceae</taxon>
        <taxon>Coemansia</taxon>
    </lineage>
</organism>
<feature type="region of interest" description="Disordered" evidence="2">
    <location>
        <begin position="1"/>
        <end position="25"/>
    </location>
</feature>
<name>A0A9W8HQD4_9FUNG</name>
<dbReference type="GO" id="GO:0003743">
    <property type="term" value="F:translation initiation factor activity"/>
    <property type="evidence" value="ECO:0007669"/>
    <property type="project" value="UniProtKB-UniRule"/>
</dbReference>
<dbReference type="OrthoDB" id="274995at2759"/>
<keyword evidence="5" id="KW-1185">Reference proteome</keyword>
<gene>
    <name evidence="4" type="primary">TIF11</name>
    <name evidence="4" type="ORF">GGI15_000850</name>
</gene>
<dbReference type="InterPro" id="IPR001253">
    <property type="entry name" value="TIF_eIF-1A"/>
</dbReference>
<dbReference type="SUPFAM" id="SSF50249">
    <property type="entry name" value="Nucleic acid-binding proteins"/>
    <property type="match status" value="1"/>
</dbReference>
<keyword evidence="1 4" id="KW-0396">Initiation factor</keyword>
<feature type="compositionally biased region" description="Acidic residues" evidence="2">
    <location>
        <begin position="126"/>
        <end position="148"/>
    </location>
</feature>
<evidence type="ECO:0000256" key="2">
    <source>
        <dbReference type="SAM" id="MobiDB-lite"/>
    </source>
</evidence>
<protein>
    <submittedName>
        <fullName evidence="4">Translation initiation factor 1A</fullName>
    </submittedName>
</protein>
<dbReference type="AlphaFoldDB" id="A0A9W8HQD4"/>
<feature type="domain" description="S1-like" evidence="3">
    <location>
        <begin position="21"/>
        <end position="101"/>
    </location>
</feature>